<evidence type="ECO:0000313" key="3">
    <source>
        <dbReference type="EMBL" id="KAF2715331.1"/>
    </source>
</evidence>
<dbReference type="Pfam" id="PF04424">
    <property type="entry name" value="MINDY_DUB"/>
    <property type="match status" value="1"/>
</dbReference>
<dbReference type="GO" id="GO:0071944">
    <property type="term" value="C:cell periphery"/>
    <property type="evidence" value="ECO:0007669"/>
    <property type="project" value="TreeGrafter"/>
</dbReference>
<keyword evidence="4" id="KW-1185">Reference proteome</keyword>
<dbReference type="GO" id="GO:0071108">
    <property type="term" value="P:protein K48-linked deubiquitination"/>
    <property type="evidence" value="ECO:0007669"/>
    <property type="project" value="TreeGrafter"/>
</dbReference>
<feature type="compositionally biased region" description="Polar residues" evidence="1">
    <location>
        <begin position="206"/>
        <end position="215"/>
    </location>
</feature>
<dbReference type="InterPro" id="IPR033979">
    <property type="entry name" value="MINDY_domain"/>
</dbReference>
<evidence type="ECO:0000259" key="2">
    <source>
        <dbReference type="Pfam" id="PF04424"/>
    </source>
</evidence>
<dbReference type="PANTHER" id="PTHR18063:SF6">
    <property type="entry name" value="UBIQUITIN CARBOXYL-TERMINAL HYDROLASE"/>
    <property type="match status" value="1"/>
</dbReference>
<organism evidence="3 4">
    <name type="scientific">Pleomassaria siparia CBS 279.74</name>
    <dbReference type="NCBI Taxonomy" id="1314801"/>
    <lineage>
        <taxon>Eukaryota</taxon>
        <taxon>Fungi</taxon>
        <taxon>Dikarya</taxon>
        <taxon>Ascomycota</taxon>
        <taxon>Pezizomycotina</taxon>
        <taxon>Dothideomycetes</taxon>
        <taxon>Pleosporomycetidae</taxon>
        <taxon>Pleosporales</taxon>
        <taxon>Pleomassariaceae</taxon>
        <taxon>Pleomassaria</taxon>
    </lineage>
</organism>
<accession>A0A6G1KSG5</accession>
<dbReference type="GO" id="GO:0005829">
    <property type="term" value="C:cytosol"/>
    <property type="evidence" value="ECO:0007669"/>
    <property type="project" value="TreeGrafter"/>
</dbReference>
<dbReference type="GO" id="GO:1990380">
    <property type="term" value="F:K48-linked deubiquitinase activity"/>
    <property type="evidence" value="ECO:0007669"/>
    <property type="project" value="InterPro"/>
</dbReference>
<feature type="region of interest" description="Disordered" evidence="1">
    <location>
        <begin position="657"/>
        <end position="684"/>
    </location>
</feature>
<feature type="compositionally biased region" description="Polar residues" evidence="1">
    <location>
        <begin position="349"/>
        <end position="362"/>
    </location>
</feature>
<dbReference type="OrthoDB" id="10261212at2759"/>
<sequence length="878" mass="96467">MVLRKPTPGNDLVPAPLSHAANNPPYPTTPISENPPGLPQSSANDWEEIYSPNLATSPAFNLRTLDEAKKSKEKDDSDSEFSEEDWDQSDDDDASPEELPNPLKIGGGKPIPAPANQVALPDALRAGPPAGVPIKKSLEPITPDFTGVSASSHDSSAGSIPLKTNNPYLRMQPTGQSNWGGESSQQVWGDTPSQTQTHGQLAELPSHQTPDTPTNPLAHLDLNNNGPSQQRSQSVDQPPLIAVDPASPQSAYPRQTLHHTWQEEKALEPSEGERKQDELDVAHEVAIRPEQERNHDEEVYHQDQAASSAATTNPFNPFEKGHPPALPPRKSREEDHPSQMPPRPLNTAVGATSGTGLESPTTVMNNQRKEHYQIKHIRWHDINTRDIRTSPILTQNLNGPCPLLALVNALVLSTPSGTETALVEALRTREQVSLGLLLDAVFDELMSGRRGGAAQELPDVSELYKFLLTLHTGLNVNPMFVQDPGSTDGTSTLTPSFAGGFEDTRDMRLYRTFNIPLMHGWLPEAGSEAYIALDRVAKTYETSQYVQFQEEELDAKLQAGDVLNENEQQMFTDIHVIKEFLGRWPTQLTDYGLRTMRESLQPGQIGILFRNDHFTTLYKDPRTKNLLTLVTDQGYSSHDEIVWESLVDVNGQGSELFSGDFRPVGNTATPRQQHQPPVQSMLDVGDNQDWHTVQSRHGNQTNAPTALNATQNASLPAPGSTEQEDHDLALALQLQEEEDDRHRRDVEQRRRNRRTSRPGEVPPAIPPRRNNVQTNRPASGNETAPPPTYEEAATNPPYHPPQGHPANPGTPFGPPGSAYQQNLQGMPSGPGSGGRRASGRFGGMQYPQLPGRPGRRQSAGMIGQHGQPQEEREKCVVM</sequence>
<feature type="region of interest" description="Disordered" evidence="1">
    <location>
        <begin position="734"/>
        <end position="878"/>
    </location>
</feature>
<dbReference type="PANTHER" id="PTHR18063">
    <property type="entry name" value="NF-E2 INDUCIBLE PROTEIN"/>
    <property type="match status" value="1"/>
</dbReference>
<feature type="compositionally biased region" description="Polar residues" evidence="1">
    <location>
        <begin position="162"/>
        <end position="199"/>
    </location>
</feature>
<feature type="compositionally biased region" description="Basic and acidic residues" evidence="1">
    <location>
        <begin position="740"/>
        <end position="749"/>
    </location>
</feature>
<dbReference type="GO" id="GO:0004843">
    <property type="term" value="F:cysteine-type deubiquitinase activity"/>
    <property type="evidence" value="ECO:0007669"/>
    <property type="project" value="InterPro"/>
</dbReference>
<feature type="compositionally biased region" description="Gly residues" evidence="1">
    <location>
        <begin position="828"/>
        <end position="842"/>
    </location>
</feature>
<proteinExistence type="predicted"/>
<name>A0A6G1KSG5_9PLEO</name>
<feature type="domain" description="MINDY deubiquitinase" evidence="2">
    <location>
        <begin position="371"/>
        <end position="661"/>
    </location>
</feature>
<feature type="compositionally biased region" description="Acidic residues" evidence="1">
    <location>
        <begin position="76"/>
        <end position="96"/>
    </location>
</feature>
<feature type="compositionally biased region" description="Polar residues" evidence="1">
    <location>
        <begin position="304"/>
        <end position="315"/>
    </location>
</feature>
<evidence type="ECO:0000256" key="1">
    <source>
        <dbReference type="SAM" id="MobiDB-lite"/>
    </source>
</evidence>
<dbReference type="Proteomes" id="UP000799428">
    <property type="component" value="Unassembled WGS sequence"/>
</dbReference>
<feature type="compositionally biased region" description="Low complexity" evidence="1">
    <location>
        <begin position="149"/>
        <end position="159"/>
    </location>
</feature>
<feature type="region of interest" description="Disordered" evidence="1">
    <location>
        <begin position="1"/>
        <end position="362"/>
    </location>
</feature>
<protein>
    <recommendedName>
        <fullName evidence="2">MINDY deubiquitinase domain-containing protein</fullName>
    </recommendedName>
</protein>
<reference evidence="3" key="1">
    <citation type="journal article" date="2020" name="Stud. Mycol.">
        <title>101 Dothideomycetes genomes: a test case for predicting lifestyles and emergence of pathogens.</title>
        <authorList>
            <person name="Haridas S."/>
            <person name="Albert R."/>
            <person name="Binder M."/>
            <person name="Bloem J."/>
            <person name="Labutti K."/>
            <person name="Salamov A."/>
            <person name="Andreopoulos B."/>
            <person name="Baker S."/>
            <person name="Barry K."/>
            <person name="Bills G."/>
            <person name="Bluhm B."/>
            <person name="Cannon C."/>
            <person name="Castanera R."/>
            <person name="Culley D."/>
            <person name="Daum C."/>
            <person name="Ezra D."/>
            <person name="Gonzalez J."/>
            <person name="Henrissat B."/>
            <person name="Kuo A."/>
            <person name="Liang C."/>
            <person name="Lipzen A."/>
            <person name="Lutzoni F."/>
            <person name="Magnuson J."/>
            <person name="Mondo S."/>
            <person name="Nolan M."/>
            <person name="Ohm R."/>
            <person name="Pangilinan J."/>
            <person name="Park H.-J."/>
            <person name="Ramirez L."/>
            <person name="Alfaro M."/>
            <person name="Sun H."/>
            <person name="Tritt A."/>
            <person name="Yoshinaga Y."/>
            <person name="Zwiers L.-H."/>
            <person name="Turgeon B."/>
            <person name="Goodwin S."/>
            <person name="Spatafora J."/>
            <person name="Crous P."/>
            <person name="Grigoriev I."/>
        </authorList>
    </citation>
    <scope>NUCLEOTIDE SEQUENCE</scope>
    <source>
        <strain evidence="3">CBS 279.74</strain>
    </source>
</reference>
<dbReference type="AlphaFoldDB" id="A0A6G1KSG5"/>
<evidence type="ECO:0000313" key="4">
    <source>
        <dbReference type="Proteomes" id="UP000799428"/>
    </source>
</evidence>
<feature type="compositionally biased region" description="Basic and acidic residues" evidence="1">
    <location>
        <begin position="868"/>
        <end position="878"/>
    </location>
</feature>
<feature type="compositionally biased region" description="Polar residues" evidence="1">
    <location>
        <begin position="222"/>
        <end position="236"/>
    </location>
</feature>
<dbReference type="InterPro" id="IPR007518">
    <property type="entry name" value="MINDY"/>
</dbReference>
<feature type="compositionally biased region" description="Polar residues" evidence="1">
    <location>
        <begin position="770"/>
        <end position="782"/>
    </location>
</feature>
<feature type="compositionally biased region" description="Polar residues" evidence="1">
    <location>
        <begin position="666"/>
        <end position="678"/>
    </location>
</feature>
<gene>
    <name evidence="3" type="ORF">K504DRAFT_422005</name>
</gene>
<dbReference type="GO" id="GO:0016807">
    <property type="term" value="F:cysteine-type carboxypeptidase activity"/>
    <property type="evidence" value="ECO:0007669"/>
    <property type="project" value="TreeGrafter"/>
</dbReference>
<dbReference type="EMBL" id="MU005764">
    <property type="protein sequence ID" value="KAF2715331.1"/>
    <property type="molecule type" value="Genomic_DNA"/>
</dbReference>
<feature type="compositionally biased region" description="Basic and acidic residues" evidence="1">
    <location>
        <begin position="260"/>
        <end position="301"/>
    </location>
</feature>
<feature type="compositionally biased region" description="Basic and acidic residues" evidence="1">
    <location>
        <begin position="64"/>
        <end position="75"/>
    </location>
</feature>